<organism evidence="2 3">
    <name type="scientific">Saccoglossus kowalevskii</name>
    <name type="common">Acorn worm</name>
    <dbReference type="NCBI Taxonomy" id="10224"/>
    <lineage>
        <taxon>Eukaryota</taxon>
        <taxon>Metazoa</taxon>
        <taxon>Hemichordata</taxon>
        <taxon>Enteropneusta</taxon>
        <taxon>Harrimaniidae</taxon>
        <taxon>Saccoglossus</taxon>
    </lineage>
</organism>
<feature type="region of interest" description="Disordered" evidence="1">
    <location>
        <begin position="54"/>
        <end position="115"/>
    </location>
</feature>
<feature type="compositionally biased region" description="Basic and acidic residues" evidence="1">
    <location>
        <begin position="253"/>
        <end position="267"/>
    </location>
</feature>
<feature type="region of interest" description="Disordered" evidence="1">
    <location>
        <begin position="302"/>
        <end position="372"/>
    </location>
</feature>
<feature type="compositionally biased region" description="Basic and acidic residues" evidence="1">
    <location>
        <begin position="346"/>
        <end position="365"/>
    </location>
</feature>
<evidence type="ECO:0000313" key="2">
    <source>
        <dbReference type="Proteomes" id="UP000694865"/>
    </source>
</evidence>
<feature type="compositionally biased region" description="Polar residues" evidence="1">
    <location>
        <begin position="312"/>
        <end position="321"/>
    </location>
</feature>
<feature type="compositionally biased region" description="Low complexity" evidence="1">
    <location>
        <begin position="268"/>
        <end position="282"/>
    </location>
</feature>
<keyword evidence="2" id="KW-1185">Reference proteome</keyword>
<name>A0ABM0MH73_SACKO</name>
<protein>
    <submittedName>
        <fullName evidence="3">Trichohyalin-like isoform X1</fullName>
    </submittedName>
</protein>
<evidence type="ECO:0000313" key="3">
    <source>
        <dbReference type="RefSeq" id="XP_006819364.1"/>
    </source>
</evidence>
<dbReference type="RefSeq" id="XP_006819364.1">
    <property type="nucleotide sequence ID" value="XM_006819301.1"/>
</dbReference>
<dbReference type="Proteomes" id="UP000694865">
    <property type="component" value="Unplaced"/>
</dbReference>
<feature type="compositionally biased region" description="Basic and acidic residues" evidence="1">
    <location>
        <begin position="231"/>
        <end position="242"/>
    </location>
</feature>
<evidence type="ECO:0000256" key="1">
    <source>
        <dbReference type="SAM" id="MobiDB-lite"/>
    </source>
</evidence>
<gene>
    <name evidence="3" type="primary">LOC100375975</name>
</gene>
<reference evidence="3" key="1">
    <citation type="submission" date="2025-08" db="UniProtKB">
        <authorList>
            <consortium name="RefSeq"/>
        </authorList>
    </citation>
    <scope>IDENTIFICATION</scope>
    <source>
        <tissue evidence="3">Testes</tissue>
    </source>
</reference>
<feature type="compositionally biased region" description="Polar residues" evidence="1">
    <location>
        <begin position="100"/>
        <end position="110"/>
    </location>
</feature>
<feature type="region of interest" description="Disordered" evidence="1">
    <location>
        <begin position="121"/>
        <end position="140"/>
    </location>
</feature>
<feature type="region of interest" description="Disordered" evidence="1">
    <location>
        <begin position="231"/>
        <end position="286"/>
    </location>
</feature>
<dbReference type="GeneID" id="100375975"/>
<sequence>MKDVDKLREKLRSQDDELIQLRSDVRSHAQKEKEIMVQSERHEKSLIMEINEECKKTTNVTGGTPRKVPVTSSSKSDRPPSVNGSPTKSPKLGRSPMKPQVSQAMSNLKSTNEELRLHLQDMRRELEKEKKNSAKVRKEKEADLKRLRVQLDRGKNGEMEALRDRLVKEHLEELNKLQKAVGKDDSTLHREIMSKDNELKEIARNMNHWKEETAQKMARKFEEELNKEVNRRMKESSRKMETMFKSQLSDQQRQIEKLERDLRRARADQSSASFSSSASQNSETSTIRLLRHLQERVKHLREENMALRRSGYSMSGQSDSGTMEDLTPLASSGMEMSEDGSTTSQLEHRVKSLERQLREAQEKSRKNSSLLNHKITEITKLQSALTHQTKEVMKLERAYAKVQSELSSASMR</sequence>
<accession>A0ABM0MH73</accession>
<proteinExistence type="predicted"/>